<reference evidence="2" key="1">
    <citation type="submission" date="2021-07" db="EMBL/GenBank/DDBJ databases">
        <authorList>
            <person name="Roth S.J."/>
            <person name="Krukonis G.P."/>
            <person name="Delesalle V.A."/>
        </authorList>
    </citation>
    <scope>NUCLEOTIDE SEQUENCE</scope>
</reference>
<evidence type="ECO:0000313" key="3">
    <source>
        <dbReference type="Proteomes" id="UP000828678"/>
    </source>
</evidence>
<keyword evidence="3" id="KW-1185">Reference proteome</keyword>
<protein>
    <submittedName>
        <fullName evidence="2">Portal</fullName>
    </submittedName>
</protein>
<gene>
    <name evidence="2" type="primary">35</name>
    <name evidence="2" type="ORF">AH03_35</name>
</gene>
<dbReference type="Proteomes" id="UP000828678">
    <property type="component" value="Segment"/>
</dbReference>
<dbReference type="EMBL" id="MZ501266">
    <property type="protein sequence ID" value="QZA70448.1"/>
    <property type="molecule type" value="Genomic_DNA"/>
</dbReference>
<proteinExistence type="predicted"/>
<evidence type="ECO:0000313" key="2">
    <source>
        <dbReference type="EMBL" id="QZA70448.1"/>
    </source>
</evidence>
<feature type="domain" description="DUF4055" evidence="1">
    <location>
        <begin position="271"/>
        <end position="410"/>
    </location>
</feature>
<dbReference type="InterPro" id="IPR025129">
    <property type="entry name" value="DUF4055"/>
</dbReference>
<sequence>MALPNVAFMRPELANYIEQYDLIRDAISGEVAVKKQGPKYLPYPNGTSPSKKEDKERYAKYGKRAVFYGVTKRTIAGLIGQVFKKPADIKVPGAMQKVMENASGAGVSVQQLSKKAETYALAYGRSGVLVDYPETGGELTQAELESGNIRPTLTVYSPMEIYNWRVIDRGAEEILSLVVLAESYVYEDDGFEMKSGGRFRVLFLDNENLFVMQTWELRQPTQWDGQKILKQANYEMKSETRPTGPDGNRIDKIPFWFIGSENNDSSPDNPPMYDLASLNMAHYRNSADYEEAVNVVGQPTLFLKNFPAQYIADELGGEIPLGVAGGFAGPKDSDAKLLQVAPNILVAEAMLMKERQMVALGAKLVEQSSVQRTAFEAGLEASSENSTLGNITNNVSDVFTKALKFCAFYMNIEYAEIIFKLNTDFDLATMSSEDRAEAINEWQKGALTFTEMRAVLKRAGVATMDDALAKQAIDKEQSDAMQMAMTAAAVSVGNGGNNAD</sequence>
<dbReference type="Pfam" id="PF13264">
    <property type="entry name" value="DUF4055"/>
    <property type="match status" value="1"/>
</dbReference>
<name>A0AAE7X0N6_9CAUD</name>
<organism evidence="2 3">
    <name type="scientific">Erwinia phage AH03</name>
    <dbReference type="NCBI Taxonomy" id="2869568"/>
    <lineage>
        <taxon>Viruses</taxon>
        <taxon>Duplodnaviria</taxon>
        <taxon>Heunggongvirae</taxon>
        <taxon>Uroviricota</taxon>
        <taxon>Caudoviricetes</taxon>
        <taxon>Ahotrevirus</taxon>
        <taxon>Ahotrevirus AH03</taxon>
    </lineage>
</organism>
<evidence type="ECO:0000259" key="1">
    <source>
        <dbReference type="Pfam" id="PF13264"/>
    </source>
</evidence>
<accession>A0AAE7X0N6</accession>